<reference evidence="2" key="1">
    <citation type="submission" date="2020-10" db="EMBL/GenBank/DDBJ databases">
        <authorList>
            <person name="Kusch S."/>
        </authorList>
    </citation>
    <scope>NUCLEOTIDE SEQUENCE</scope>
    <source>
        <strain evidence="2">SwB9</strain>
    </source>
</reference>
<proteinExistence type="predicted"/>
<feature type="compositionally biased region" description="Low complexity" evidence="1">
    <location>
        <begin position="110"/>
        <end position="121"/>
    </location>
</feature>
<evidence type="ECO:0000313" key="2">
    <source>
        <dbReference type="EMBL" id="CAD6442358.1"/>
    </source>
</evidence>
<dbReference type="EMBL" id="CAJHIA010000007">
    <property type="protein sequence ID" value="CAD6442358.1"/>
    <property type="molecule type" value="Genomic_DNA"/>
</dbReference>
<evidence type="ECO:0000256" key="1">
    <source>
        <dbReference type="SAM" id="MobiDB-lite"/>
    </source>
</evidence>
<dbReference type="Proteomes" id="UP000624404">
    <property type="component" value="Unassembled WGS sequence"/>
</dbReference>
<evidence type="ECO:0000313" key="3">
    <source>
        <dbReference type="Proteomes" id="UP000624404"/>
    </source>
</evidence>
<gene>
    <name evidence="2" type="ORF">SCLTRI_LOCUS2150</name>
</gene>
<keyword evidence="3" id="KW-1185">Reference proteome</keyword>
<dbReference type="AlphaFoldDB" id="A0A8H2VQF1"/>
<accession>A0A8H2VQF1</accession>
<sequence length="270" mass="29737">MAAKVVNSNIPMLDSLKSITYEQLQTLAHRELRSEGVFGSFFVALADVTRDGHVPDGSPRLPRLRRNIKVPERPDFRSGEGEGFSSSPSRPSSSPTNRAPIPTPIPTTPTPISKTLTSLPPNSSPFTVSSEYVPDQQDGELELEDQLDRKHPEVVSANMAAQFISTVLDVYSSGSNKNHRSEFCIGPTTLHLVSHVLNCTCQDDGAAWRRKYDPDTRAWINKSELLFSLEVKSSYSQSDSSGMGIPSNRTLAQQFCELLGSVMSKVERKD</sequence>
<dbReference type="OrthoDB" id="3520712at2759"/>
<organism evidence="2 3">
    <name type="scientific">Sclerotinia trifoliorum</name>
    <dbReference type="NCBI Taxonomy" id="28548"/>
    <lineage>
        <taxon>Eukaryota</taxon>
        <taxon>Fungi</taxon>
        <taxon>Dikarya</taxon>
        <taxon>Ascomycota</taxon>
        <taxon>Pezizomycotina</taxon>
        <taxon>Leotiomycetes</taxon>
        <taxon>Helotiales</taxon>
        <taxon>Sclerotiniaceae</taxon>
        <taxon>Sclerotinia</taxon>
    </lineage>
</organism>
<name>A0A8H2VQF1_9HELO</name>
<feature type="compositionally biased region" description="Low complexity" evidence="1">
    <location>
        <begin position="83"/>
        <end position="95"/>
    </location>
</feature>
<feature type="region of interest" description="Disordered" evidence="1">
    <location>
        <begin position="51"/>
        <end position="133"/>
    </location>
</feature>
<protein>
    <submittedName>
        <fullName evidence="2">658a249e-31ac-4398-ab7f-dd68b60dd291</fullName>
    </submittedName>
</protein>
<comment type="caution">
    <text evidence="2">The sequence shown here is derived from an EMBL/GenBank/DDBJ whole genome shotgun (WGS) entry which is preliminary data.</text>
</comment>
<feature type="compositionally biased region" description="Basic and acidic residues" evidence="1">
    <location>
        <begin position="69"/>
        <end position="80"/>
    </location>
</feature>